<keyword evidence="2" id="KW-1185">Reference proteome</keyword>
<reference evidence="2" key="2">
    <citation type="journal article" date="2017" name="Genome Announc.">
        <title>Draft genome sequence of Paludibacter jiangxiensis NM7(T), a propionate-producing fermentative bacterium.</title>
        <authorList>
            <person name="Qiu Y.-L."/>
            <person name="Tourlousse D.M."/>
            <person name="Matsuura N."/>
            <person name="Ohashi A."/>
            <person name="Sekiguchi Y."/>
        </authorList>
    </citation>
    <scope>NUCLEOTIDE SEQUENCE [LARGE SCALE GENOMIC DNA]</scope>
    <source>
        <strain evidence="2">NM7</strain>
    </source>
</reference>
<comment type="caution">
    <text evidence="1">The sequence shown here is derived from an EMBL/GenBank/DDBJ whole genome shotgun (WGS) entry which is preliminary data.</text>
</comment>
<dbReference type="EMBL" id="BDCR01000001">
    <property type="protein sequence ID" value="GAT62200.1"/>
    <property type="molecule type" value="Genomic_DNA"/>
</dbReference>
<dbReference type="Pfam" id="PF18939">
    <property type="entry name" value="DUF5686"/>
    <property type="match status" value="2"/>
</dbReference>
<gene>
    <name evidence="1" type="ORF">PJIAN_1793</name>
</gene>
<dbReference type="OrthoDB" id="983143at2"/>
<dbReference type="Pfam" id="PF13715">
    <property type="entry name" value="CarbopepD_reg_2"/>
    <property type="match status" value="1"/>
</dbReference>
<dbReference type="Proteomes" id="UP000076586">
    <property type="component" value="Unassembled WGS sequence"/>
</dbReference>
<organism evidence="1 2">
    <name type="scientific">Paludibacter jiangxiensis</name>
    <dbReference type="NCBI Taxonomy" id="681398"/>
    <lineage>
        <taxon>Bacteria</taxon>
        <taxon>Pseudomonadati</taxon>
        <taxon>Bacteroidota</taxon>
        <taxon>Bacteroidia</taxon>
        <taxon>Bacteroidales</taxon>
        <taxon>Paludibacteraceae</taxon>
        <taxon>Paludibacter</taxon>
    </lineage>
</organism>
<dbReference type="Gene3D" id="2.60.40.1120">
    <property type="entry name" value="Carboxypeptidase-like, regulatory domain"/>
    <property type="match status" value="1"/>
</dbReference>
<proteinExistence type="predicted"/>
<reference evidence="2" key="1">
    <citation type="submission" date="2016-04" db="EMBL/GenBank/DDBJ databases">
        <title>Draft genome sequence of Paludibacter jiangxiensis strain NM7.</title>
        <authorList>
            <person name="Qiu Y."/>
            <person name="Matsuura N."/>
            <person name="Ohashi A."/>
            <person name="Tourlousse M.D."/>
            <person name="Sekiguchi Y."/>
        </authorList>
    </citation>
    <scope>NUCLEOTIDE SEQUENCE [LARGE SCALE GENOMIC DNA]</scope>
    <source>
        <strain evidence="2">NM7</strain>
    </source>
</reference>
<protein>
    <submittedName>
        <fullName evidence="1">CarboxypepD_reg-like domain-containing protein</fullName>
    </submittedName>
</protein>
<evidence type="ECO:0000313" key="1">
    <source>
        <dbReference type="EMBL" id="GAT62200.1"/>
    </source>
</evidence>
<dbReference type="InterPro" id="IPR043741">
    <property type="entry name" value="DUF5686"/>
</dbReference>
<dbReference type="STRING" id="681398.PJIAN_1793"/>
<dbReference type="SUPFAM" id="SSF49464">
    <property type="entry name" value="Carboxypeptidase regulatory domain-like"/>
    <property type="match status" value="1"/>
</dbReference>
<evidence type="ECO:0000313" key="2">
    <source>
        <dbReference type="Proteomes" id="UP000076586"/>
    </source>
</evidence>
<accession>A0A170YZE7</accession>
<dbReference type="InterPro" id="IPR008969">
    <property type="entry name" value="CarboxyPept-like_regulatory"/>
</dbReference>
<dbReference type="AlphaFoldDB" id="A0A170YZE7"/>
<dbReference type="RefSeq" id="WP_084252245.1">
    <property type="nucleotide sequence ID" value="NZ_BDCR01000001.1"/>
</dbReference>
<sequence length="804" mass="92129">METSFARRIILFSLLTMLSFVVSAQKETLVIGQVFDRFTQQPVAGATVQFKNTSISTITGNEGYFLIKTNNPAAKLMVFANGYKPFQIRIKRNSTLGVEVWLSPIGPAAIPLEKVNEDSASHRIVQNSILKRTNNSPPSGRNPSTVSDRLKAYAYNVPPNWMNDVNARKASVWSPDSLFTVPLFISDKIYRQPSFPSVRLDKSMVRNNQITILPLEKEYVEKMLLLLTLQQNFYKEHVEILGKYFLSPLAKKAFKHYAFFLQDSSIVNKRKCYTIGFRPKQRDALLLTGSMTIDSLTYGLVTIDASIPKTLPINFAHSFNIKQQFTLNKDKWDYSSINTLLVLNLPLPVGPHQKPVLGVIDKELLFSSPKHDDGDLQQIALMRQKESKPTSDSIYSGVTQLNKTRFMRDVKWVTDLLMYQYAHVGKIDVGPINSLYHKNVLDGPTGAFSFRTGESLWKNFSVGATLGYAFDNHTWKLGGQVLYRFPSENFQQMQFSYSKNAYRTGFSEDIMLVNERKVFLSDDNLFSTLLRFKPNYAVNEVSTWKFQYEKEWRREFKTTLTLFDNRYFSNQYVSFVSQDEPVQSILHYGGKLDFRLSNDQLIWDEFFGRRFLSNHFPVFHFQVEGGQYSMNKATRNYGKIQATVKQSVDFIGGMIYYTGETGCILGKVPFPLLSFSRGNETLFFSDCNFNLMNNLEYVGDKYANLYVDYYSCGLLLKKIPLIRRLNFKEMFSLRVAENGLSKKHLEVMALPSGSQTLNTPYVEAAAGVYNILSCLGIQSVWRLTHRNDPKANNWGMRVLFYVAF</sequence>
<name>A0A170YZE7_9BACT</name>